<evidence type="ECO:0000313" key="2">
    <source>
        <dbReference type="Proteomes" id="UP000503093"/>
    </source>
</evidence>
<dbReference type="GeneID" id="64766560"/>
<dbReference type="KEGG" id="vg:64766560"/>
<dbReference type="EMBL" id="MN908687">
    <property type="protein sequence ID" value="QIG58230.1"/>
    <property type="molecule type" value="Genomic_DNA"/>
</dbReference>
<dbReference type="RefSeq" id="YP_010059328.1">
    <property type="nucleotide sequence ID" value="NC_054725.1"/>
</dbReference>
<reference evidence="1 2" key="1">
    <citation type="submission" date="2020-01" db="EMBL/GenBank/DDBJ databases">
        <authorList>
            <person name="Alvaro L.E."/>
            <person name="Baker K.N."/>
            <person name="Baxter I.S."/>
            <person name="Brown M.R."/>
            <person name="Driscoll K.D."/>
            <person name="Elrubaie J.M."/>
            <person name="Feith S.L."/>
            <person name="Indihar D.F."/>
            <person name="Knoch V.T."/>
            <person name="Koirtyohann K.M."/>
            <person name="Kratz M.A."/>
            <person name="Lear A.H."/>
            <person name="Lindblom K.E."/>
            <person name="Marcus E.R."/>
            <person name="Murphy M.E."/>
            <person name="Sensor R."/>
            <person name="Sherman S.J."/>
            <person name="Swift V.R."/>
            <person name="White K.E."/>
            <person name="Wills S.J."/>
            <person name="Gatt S.M."/>
            <person name="Lohbauer S.A."/>
            <person name="Power T.R."/>
            <person name="Rosales K.A."/>
            <person name="Sisson B.M."/>
            <person name="Isern S."/>
            <person name="Michael S.F."/>
            <person name="Sunnen C.N."/>
            <person name="Garlena R.A."/>
            <person name="Russell D.A."/>
            <person name="Pope W.H."/>
            <person name="Jacobs-Sera D."/>
            <person name="Hatfull G.F."/>
        </authorList>
    </citation>
    <scope>NUCLEOTIDE SEQUENCE [LARGE SCALE GENOMIC DNA]</scope>
</reference>
<name>A0A6G6XKD9_9CAUD</name>
<protein>
    <submittedName>
        <fullName evidence="1">Uncharacterized protein</fullName>
    </submittedName>
</protein>
<dbReference type="Proteomes" id="UP000503093">
    <property type="component" value="Segment"/>
</dbReference>
<organism evidence="1 2">
    <name type="scientific">Gordonia phage Skog</name>
    <dbReference type="NCBI Taxonomy" id="2704033"/>
    <lineage>
        <taxon>Viruses</taxon>
        <taxon>Duplodnaviria</taxon>
        <taxon>Heunggongvirae</taxon>
        <taxon>Uroviricota</taxon>
        <taxon>Caudoviricetes</taxon>
        <taxon>Skogvirus</taxon>
        <taxon>Skogvirus Skog</taxon>
    </lineage>
</organism>
<proteinExistence type="predicted"/>
<accession>A0A6G6XKD9</accession>
<evidence type="ECO:0000313" key="1">
    <source>
        <dbReference type="EMBL" id="QIG58230.1"/>
    </source>
</evidence>
<gene>
    <name evidence="1" type="primary">78</name>
    <name evidence="1" type="ORF">SEA_SKOG_78</name>
</gene>
<sequence>MSGDIVVSDDRVEAMIDFDTLYEGWVEASCEWCDWTTTGTESTVEDAAYEHVATMHPPEPAEP</sequence>
<keyword evidence="2" id="KW-1185">Reference proteome</keyword>